<sequence>MRKNIKHIMKAEDLNFWFKTTGVRYDSFQSNCEIKLKEIKDFDEEYDIDYAGIELDDCQCPNILEFLLEKPKVVHNINKFGHYNSTPLFSSNKRIFFYSNYLDSRIKGNIRLNNFETL</sequence>
<protein>
    <submittedName>
        <fullName evidence="1">Uncharacterized protein</fullName>
    </submittedName>
</protein>
<evidence type="ECO:0000313" key="2">
    <source>
        <dbReference type="Proteomes" id="UP000236749"/>
    </source>
</evidence>
<evidence type="ECO:0000313" key="1">
    <source>
        <dbReference type="EMBL" id="AGD92913.1"/>
    </source>
</evidence>
<proteinExistence type="predicted"/>
<name>L7Y7C8_9VIRU</name>
<organism evidence="1 2">
    <name type="scientific">Megavirus lba</name>
    <dbReference type="NCBI Taxonomy" id="1235314"/>
    <lineage>
        <taxon>Viruses</taxon>
        <taxon>Varidnaviria</taxon>
        <taxon>Bamfordvirae</taxon>
        <taxon>Nucleocytoviricota</taxon>
        <taxon>Megaviricetes</taxon>
        <taxon>Imitervirales</taxon>
        <taxon>Mimiviridae</taxon>
        <taxon>Megamimivirinae</taxon>
        <taxon>Megavirus</taxon>
        <taxon>Megavirus chilense</taxon>
    </lineage>
</organism>
<gene>
    <name evidence="1" type="ORF">LBA_00995</name>
</gene>
<dbReference type="EMBL" id="JX885207">
    <property type="protein sequence ID" value="AGD92913.1"/>
    <property type="molecule type" value="Genomic_DNA"/>
</dbReference>
<dbReference type="Proteomes" id="UP000236749">
    <property type="component" value="Segment"/>
</dbReference>
<accession>L7Y7C8</accession>
<reference evidence="1 2" key="1">
    <citation type="journal article" date="2013" name="Clin. Infect. Dis.">
        <title>First isolation of Mimivirus in a patient with pneumonia.</title>
        <authorList>
            <person name="Saadi H."/>
            <person name="Pagnier I."/>
            <person name="Colson P."/>
            <person name="Cherif J.K."/>
            <person name="Beji M."/>
            <person name="Boughalmi M."/>
            <person name="Azza S."/>
            <person name="Armstrong N."/>
            <person name="Robert C."/>
            <person name="Fournous G."/>
            <person name="La Scola B."/>
            <person name="Raoult D."/>
        </authorList>
    </citation>
    <scope>NUCLEOTIDE SEQUENCE [LARGE SCALE GENOMIC DNA]</scope>
    <source>
        <strain evidence="1">LBA111</strain>
    </source>
</reference>